<dbReference type="PATRIC" id="fig|272569.17.peg.2385"/>
<feature type="region of interest" description="Disordered" evidence="2">
    <location>
        <begin position="371"/>
        <end position="405"/>
    </location>
</feature>
<dbReference type="CDD" id="cd05121">
    <property type="entry name" value="ABC1_ADCK3-like"/>
    <property type="match status" value="1"/>
</dbReference>
<accession>Q5V1J4</accession>
<keyword evidence="3" id="KW-1133">Transmembrane helix</keyword>
<comment type="similarity">
    <text evidence="1">Belongs to the protein kinase superfamily. ADCK protein kinase family.</text>
</comment>
<dbReference type="InterPro" id="IPR011009">
    <property type="entry name" value="Kinase-like_dom_sf"/>
</dbReference>
<evidence type="ECO:0000313" key="5">
    <source>
        <dbReference type="EMBL" id="AAV46608.1"/>
    </source>
</evidence>
<dbReference type="KEGG" id="hma:rrnAC1702"/>
<dbReference type="Proteomes" id="UP000001169">
    <property type="component" value="Chromosome I"/>
</dbReference>
<protein>
    <recommendedName>
        <fullName evidence="4">ABC1 atypical kinase-like domain-containing protein</fullName>
    </recommendedName>
</protein>
<organism evidence="5 6">
    <name type="scientific">Haloarcula marismortui (strain ATCC 43049 / DSM 3752 / JCM 8966 / VKM B-1809)</name>
    <name type="common">Halobacterium marismortui</name>
    <dbReference type="NCBI Taxonomy" id="272569"/>
    <lineage>
        <taxon>Archaea</taxon>
        <taxon>Methanobacteriati</taxon>
        <taxon>Methanobacteriota</taxon>
        <taxon>Stenosarchaea group</taxon>
        <taxon>Halobacteria</taxon>
        <taxon>Halobacteriales</taxon>
        <taxon>Haloarculaceae</taxon>
        <taxon>Haloarcula</taxon>
    </lineage>
</organism>
<dbReference type="AlphaFoldDB" id="Q5V1J4"/>
<proteinExistence type="inferred from homology"/>
<dbReference type="InterPro" id="IPR050154">
    <property type="entry name" value="UbiB_kinase"/>
</dbReference>
<dbReference type="InterPro" id="IPR004147">
    <property type="entry name" value="ABC1_dom"/>
</dbReference>
<evidence type="ECO:0000256" key="2">
    <source>
        <dbReference type="SAM" id="MobiDB-lite"/>
    </source>
</evidence>
<dbReference type="SUPFAM" id="SSF56112">
    <property type="entry name" value="Protein kinase-like (PK-like)"/>
    <property type="match status" value="1"/>
</dbReference>
<evidence type="ECO:0000256" key="1">
    <source>
        <dbReference type="ARBA" id="ARBA00009670"/>
    </source>
</evidence>
<dbReference type="EMBL" id="AY596297">
    <property type="protein sequence ID" value="AAV46608.1"/>
    <property type="molecule type" value="Genomic_DNA"/>
</dbReference>
<dbReference type="HOGENOM" id="CLU_006533_0_2_2"/>
<dbReference type="PANTHER" id="PTHR10566:SF113">
    <property type="entry name" value="PROTEIN ACTIVITY OF BC1 COMPLEX KINASE 7, CHLOROPLASTIC"/>
    <property type="match status" value="1"/>
</dbReference>
<keyword evidence="3" id="KW-0812">Transmembrane</keyword>
<reference evidence="5 6" key="1">
    <citation type="journal article" date="2004" name="Genome Res.">
        <title>Genome sequence of Haloarcula marismortui: a halophilic archaeon from the Dead Sea.</title>
        <authorList>
            <person name="Baliga N.S."/>
            <person name="Bonneau R."/>
            <person name="Facciotti M.T."/>
            <person name="Pan M."/>
            <person name="Glusman G."/>
            <person name="Deutsch E.W."/>
            <person name="Shannon P."/>
            <person name="Chiu Y."/>
            <person name="Weng R.S."/>
            <person name="Gan R.R."/>
            <person name="Hung P."/>
            <person name="Date S.V."/>
            <person name="Marcotte E."/>
            <person name="Hood L."/>
            <person name="Ng W.V."/>
        </authorList>
    </citation>
    <scope>NUCLEOTIDE SEQUENCE [LARGE SCALE GENOMIC DNA]</scope>
    <source>
        <strain evidence="6">ATCC 43049 / DSM 3752 / JCM 8966 / VKM B-1809</strain>
    </source>
</reference>
<dbReference type="PANTHER" id="PTHR10566">
    <property type="entry name" value="CHAPERONE-ACTIVITY OF BC1 COMPLEX CABC1 -RELATED"/>
    <property type="match status" value="1"/>
</dbReference>
<dbReference type="PaxDb" id="272569-rrnAC1702"/>
<gene>
    <name evidence="5" type="ordered locus">rrnAC1702</name>
</gene>
<keyword evidence="3" id="KW-0472">Membrane</keyword>
<dbReference type="Pfam" id="PF03109">
    <property type="entry name" value="ABC1"/>
    <property type="match status" value="1"/>
</dbReference>
<feature type="transmembrane region" description="Helical" evidence="3">
    <location>
        <begin position="343"/>
        <end position="362"/>
    </location>
</feature>
<keyword evidence="6" id="KW-1185">Reference proteome</keyword>
<feature type="compositionally biased region" description="Acidic residues" evidence="2">
    <location>
        <begin position="396"/>
        <end position="405"/>
    </location>
</feature>
<evidence type="ECO:0000256" key="3">
    <source>
        <dbReference type="SAM" id="Phobius"/>
    </source>
</evidence>
<dbReference type="Gene3D" id="1.10.510.10">
    <property type="entry name" value="Transferase(Phosphotransferase) domain 1"/>
    <property type="match status" value="1"/>
</dbReference>
<evidence type="ECO:0000313" key="6">
    <source>
        <dbReference type="Proteomes" id="UP000001169"/>
    </source>
</evidence>
<dbReference type="eggNOG" id="arCOG01189">
    <property type="taxonomic scope" value="Archaea"/>
</dbReference>
<evidence type="ECO:0000259" key="4">
    <source>
        <dbReference type="Pfam" id="PF03109"/>
    </source>
</evidence>
<sequence>MYFIDDSRSFSLETLADEFSKTIREEMDYQREGRMLTEIRENFRDNDRICIPEVKESHSTRRVLTMEYVPGTKINDIDSLDAGGINRTELAETLQRAYLQMIIDDGVFHADPHPGNLAVQDDGTLVFYDFGMSGRVDPFVQDKIIDFYAAVADQDIDAILDALIEMGTLSPEADRQVMGDVMELAIADARGEDIEQYRVQQIIQQVEDTIYEFPLRLPANLALVLRVATVVEGVCVTLDEDFDFIGVATDYLREEGYLAEGVRNFVEDRATEVSDAARSAVRIPPKLESALDRVEREDFRVQADIEDSDGLLATMTKRLILGMLLASTLFSTAFLYTQASLPATGVGIAGTVGLSLALWWSFRSKKAVRAKPQFTRQSMREQDRESPGGLNTSFGEDTDDAYSGD</sequence>
<feature type="domain" description="ABC1 atypical kinase-like" evidence="4">
    <location>
        <begin position="10"/>
        <end position="160"/>
    </location>
</feature>
<dbReference type="EnsemblBacteria" id="AAV46608">
    <property type="protein sequence ID" value="AAV46608"/>
    <property type="gene ID" value="rrnAC1702"/>
</dbReference>
<feature type="transmembrane region" description="Helical" evidence="3">
    <location>
        <begin position="319"/>
        <end position="337"/>
    </location>
</feature>
<name>Q5V1J4_HALMA</name>